<dbReference type="OrthoDB" id="9785549at2"/>
<gene>
    <name evidence="2" type="ORF">LX16_2530</name>
</gene>
<keyword evidence="3" id="KW-1185">Reference proteome</keyword>
<name>A0A562V1S3_9ACTN</name>
<dbReference type="PANTHER" id="PTHR11060:SF0">
    <property type="entry name" value="PROTEIN MEMO1"/>
    <property type="match status" value="1"/>
</dbReference>
<evidence type="ECO:0000256" key="1">
    <source>
        <dbReference type="ARBA" id="ARBA00006315"/>
    </source>
</evidence>
<dbReference type="InterPro" id="IPR002737">
    <property type="entry name" value="MEMO1_fam"/>
</dbReference>
<protein>
    <recommendedName>
        <fullName evidence="4">MEMO1 family protein</fullName>
    </recommendedName>
</protein>
<dbReference type="RefSeq" id="WP_147138403.1">
    <property type="nucleotide sequence ID" value="NZ_BAABIJ010000002.1"/>
</dbReference>
<comment type="similarity">
    <text evidence="1">Belongs to the MEMO1 family.</text>
</comment>
<sequence length="258" mass="27455">MTSVREPAVAGRFYQSGPHILRNSVEARLAEVALPESEPPARGYVVPHAGHRFSGAIAAKVYARLRRDAARIGHVVLIGPSHFVPLRGFAASPATGWRTPLGVVEVRGTDAAPAHEAPHAREHSLEVQLPFLQVCLPGVPVTPVAVGVSKPEAVADLVDAAMTADAVLLCSTDLSHYLDRPTAEARDRATANAILAGRHDLIGDRDACGRWALRGTVAWAARHGLVTTELDLRNSGDTFGGDDRVVGYSAFSFRESTV</sequence>
<dbReference type="Proteomes" id="UP000321617">
    <property type="component" value="Unassembled WGS sequence"/>
</dbReference>
<accession>A0A562V1S3</accession>
<comment type="caution">
    <text evidence="2">The sequence shown here is derived from an EMBL/GenBank/DDBJ whole genome shotgun (WGS) entry which is preliminary data.</text>
</comment>
<evidence type="ECO:0000313" key="3">
    <source>
        <dbReference type="Proteomes" id="UP000321617"/>
    </source>
</evidence>
<dbReference type="PANTHER" id="PTHR11060">
    <property type="entry name" value="PROTEIN MEMO1"/>
    <property type="match status" value="1"/>
</dbReference>
<dbReference type="EMBL" id="VLLL01000006">
    <property type="protein sequence ID" value="TWJ11795.1"/>
    <property type="molecule type" value="Genomic_DNA"/>
</dbReference>
<reference evidence="2 3" key="1">
    <citation type="journal article" date="2013" name="Stand. Genomic Sci.">
        <title>Genomic Encyclopedia of Type Strains, Phase I: The one thousand microbial genomes (KMG-I) project.</title>
        <authorList>
            <person name="Kyrpides N.C."/>
            <person name="Woyke T."/>
            <person name="Eisen J.A."/>
            <person name="Garrity G."/>
            <person name="Lilburn T.G."/>
            <person name="Beck B.J."/>
            <person name="Whitman W.B."/>
            <person name="Hugenholtz P."/>
            <person name="Klenk H.P."/>
        </authorList>
    </citation>
    <scope>NUCLEOTIDE SEQUENCE [LARGE SCALE GENOMIC DNA]</scope>
    <source>
        <strain evidence="2 3">DSM 45044</strain>
    </source>
</reference>
<dbReference type="CDD" id="cd07361">
    <property type="entry name" value="MEMO_like"/>
    <property type="match status" value="1"/>
</dbReference>
<dbReference type="NCBIfam" id="TIGR04336">
    <property type="entry name" value="AmmeMemoSam_B"/>
    <property type="match status" value="1"/>
</dbReference>
<evidence type="ECO:0000313" key="2">
    <source>
        <dbReference type="EMBL" id="TWJ11795.1"/>
    </source>
</evidence>
<dbReference type="Pfam" id="PF01875">
    <property type="entry name" value="Memo"/>
    <property type="match status" value="1"/>
</dbReference>
<dbReference type="Gene3D" id="3.40.830.10">
    <property type="entry name" value="LigB-like"/>
    <property type="match status" value="1"/>
</dbReference>
<proteinExistence type="inferred from homology"/>
<dbReference type="AlphaFoldDB" id="A0A562V1S3"/>
<organism evidence="2 3">
    <name type="scientific">Stackebrandtia albiflava</name>
    <dbReference type="NCBI Taxonomy" id="406432"/>
    <lineage>
        <taxon>Bacteria</taxon>
        <taxon>Bacillati</taxon>
        <taxon>Actinomycetota</taxon>
        <taxon>Actinomycetes</taxon>
        <taxon>Glycomycetales</taxon>
        <taxon>Glycomycetaceae</taxon>
        <taxon>Stackebrandtia</taxon>
    </lineage>
</organism>
<evidence type="ECO:0008006" key="4">
    <source>
        <dbReference type="Google" id="ProtNLM"/>
    </source>
</evidence>